<comment type="caution">
    <text evidence="2">The sequence shown here is derived from an EMBL/GenBank/DDBJ whole genome shotgun (WGS) entry which is preliminary data.</text>
</comment>
<name>A0AAN9THM6_9HEMI</name>
<dbReference type="EMBL" id="JBBCAQ010000022">
    <property type="protein sequence ID" value="KAK7591335.1"/>
    <property type="molecule type" value="Genomic_DNA"/>
</dbReference>
<evidence type="ECO:0000313" key="3">
    <source>
        <dbReference type="Proteomes" id="UP001367676"/>
    </source>
</evidence>
<dbReference type="AlphaFoldDB" id="A0AAN9THM6"/>
<evidence type="ECO:0000256" key="1">
    <source>
        <dbReference type="SAM" id="MobiDB-lite"/>
    </source>
</evidence>
<evidence type="ECO:0000313" key="2">
    <source>
        <dbReference type="EMBL" id="KAK7591335.1"/>
    </source>
</evidence>
<accession>A0AAN9THM6</accession>
<dbReference type="Proteomes" id="UP001367676">
    <property type="component" value="Unassembled WGS sequence"/>
</dbReference>
<protein>
    <submittedName>
        <fullName evidence="2">Uncharacterized protein</fullName>
    </submittedName>
</protein>
<feature type="region of interest" description="Disordered" evidence="1">
    <location>
        <begin position="38"/>
        <end position="65"/>
    </location>
</feature>
<reference evidence="2 3" key="1">
    <citation type="submission" date="2024-03" db="EMBL/GenBank/DDBJ databases">
        <title>Adaptation during the transition from Ophiocordyceps entomopathogen to insect associate is accompanied by gene loss and intensified selection.</title>
        <authorList>
            <person name="Ward C.M."/>
            <person name="Onetto C.A."/>
            <person name="Borneman A.R."/>
        </authorList>
    </citation>
    <scope>NUCLEOTIDE SEQUENCE [LARGE SCALE GENOMIC DNA]</scope>
    <source>
        <strain evidence="2">AWRI1</strain>
        <tissue evidence="2">Single Adult Female</tissue>
    </source>
</reference>
<sequence>MVGAIFDNWVARLRTCNAVSHALPHSRPVIHLALGRPEKGVSQRATSEAKEPRAKSRRQKTSERRRVASWACGSERIKFGYACNLYTRDKLLYFYILTAAAAPSSSSSSSSSHSQSSILNPHSSFVILSPFSQHTAYSAPQPPATRADPTRCGAPAPSLNGSRFAYTPPFSTMRVQLTVASDPARTATPAASHSPIAGKNINGAWPPRIRLLTPPHATPPHATPRHATPRLATKLHGGWLNDISTA</sequence>
<gene>
    <name evidence="2" type="ORF">V9T40_002948</name>
</gene>
<organism evidence="2 3">
    <name type="scientific">Parthenolecanium corni</name>
    <dbReference type="NCBI Taxonomy" id="536013"/>
    <lineage>
        <taxon>Eukaryota</taxon>
        <taxon>Metazoa</taxon>
        <taxon>Ecdysozoa</taxon>
        <taxon>Arthropoda</taxon>
        <taxon>Hexapoda</taxon>
        <taxon>Insecta</taxon>
        <taxon>Pterygota</taxon>
        <taxon>Neoptera</taxon>
        <taxon>Paraneoptera</taxon>
        <taxon>Hemiptera</taxon>
        <taxon>Sternorrhyncha</taxon>
        <taxon>Coccoidea</taxon>
        <taxon>Coccidae</taxon>
        <taxon>Parthenolecanium</taxon>
    </lineage>
</organism>
<proteinExistence type="predicted"/>
<keyword evidence="3" id="KW-1185">Reference proteome</keyword>